<feature type="transmembrane region" description="Helical" evidence="6">
    <location>
        <begin position="12"/>
        <end position="30"/>
    </location>
</feature>
<accession>A0A1M5EE12</accession>
<feature type="transmembrane region" description="Helical" evidence="6">
    <location>
        <begin position="146"/>
        <end position="166"/>
    </location>
</feature>
<keyword evidence="9" id="KW-1185">Reference proteome</keyword>
<evidence type="ECO:0000256" key="1">
    <source>
        <dbReference type="ARBA" id="ARBA00004141"/>
    </source>
</evidence>
<feature type="transmembrane region" description="Helical" evidence="6">
    <location>
        <begin position="36"/>
        <end position="58"/>
    </location>
</feature>
<dbReference type="InterPro" id="IPR023494">
    <property type="entry name" value="Cyt_c_bgen_Ccs1/CcsB/ResB"/>
</dbReference>
<evidence type="ECO:0000256" key="6">
    <source>
        <dbReference type="SAM" id="Phobius"/>
    </source>
</evidence>
<evidence type="ECO:0000313" key="8">
    <source>
        <dbReference type="EMBL" id="SHF77321.1"/>
    </source>
</evidence>
<feature type="domain" description="ResB-like" evidence="7">
    <location>
        <begin position="321"/>
        <end position="365"/>
    </location>
</feature>
<keyword evidence="5 6" id="KW-0472">Membrane</keyword>
<organism evidence="8 9">
    <name type="scientific">Bacteroides luti</name>
    <dbReference type="NCBI Taxonomy" id="1297750"/>
    <lineage>
        <taxon>Bacteria</taxon>
        <taxon>Pseudomonadati</taxon>
        <taxon>Bacteroidota</taxon>
        <taxon>Bacteroidia</taxon>
        <taxon>Bacteroidales</taxon>
        <taxon>Bacteroidaceae</taxon>
        <taxon>Bacteroides</taxon>
    </lineage>
</organism>
<dbReference type="RefSeq" id="WP_073402881.1">
    <property type="nucleotide sequence ID" value="NZ_FQTV01000013.1"/>
</dbReference>
<dbReference type="Pfam" id="PF05140">
    <property type="entry name" value="ResB"/>
    <property type="match status" value="1"/>
</dbReference>
<reference evidence="8 9" key="1">
    <citation type="submission" date="2016-11" db="EMBL/GenBank/DDBJ databases">
        <authorList>
            <person name="Jaros S."/>
            <person name="Januszkiewicz K."/>
            <person name="Wedrychowicz H."/>
        </authorList>
    </citation>
    <scope>NUCLEOTIDE SEQUENCE [LARGE SCALE GENOMIC DNA]</scope>
    <source>
        <strain evidence="8 9">DSM 26991</strain>
    </source>
</reference>
<evidence type="ECO:0000256" key="2">
    <source>
        <dbReference type="ARBA" id="ARBA00022692"/>
    </source>
</evidence>
<feature type="transmembrane region" description="Helical" evidence="6">
    <location>
        <begin position="70"/>
        <end position="93"/>
    </location>
</feature>
<dbReference type="OrthoDB" id="596762at2"/>
<name>A0A1M5EE12_9BACE</name>
<dbReference type="Proteomes" id="UP000184509">
    <property type="component" value="Unassembled WGS sequence"/>
</dbReference>
<evidence type="ECO:0000256" key="3">
    <source>
        <dbReference type="ARBA" id="ARBA00022748"/>
    </source>
</evidence>
<evidence type="ECO:0000313" key="9">
    <source>
        <dbReference type="Proteomes" id="UP000184509"/>
    </source>
</evidence>
<dbReference type="EMBL" id="FQTV01000013">
    <property type="protein sequence ID" value="SHF77321.1"/>
    <property type="molecule type" value="Genomic_DNA"/>
</dbReference>
<proteinExistence type="predicted"/>
<dbReference type="PANTHER" id="PTHR31566:SF5">
    <property type="entry name" value="RESB-LIKE DOMAIN-CONTAINING PROTEIN"/>
    <property type="match status" value="1"/>
</dbReference>
<comment type="subcellular location">
    <subcellularLocation>
        <location evidence="1">Membrane</location>
        <topology evidence="1">Multi-pass membrane protein</topology>
    </subcellularLocation>
</comment>
<sequence length="412" mass="46652">MWKQPWGFKEGYSICIGLFITGTLLQMSIGKINLDALAYPANLISGIGYFLLLTVLYLKYKKSSYIVSWLSSYQAAISSMSSMVFMIVLMGLIRQTPGYISMEGNFIGFSQMLSAWSFALLFLWMITILSMTIIRRLNHFKWRDTSFMLNHIGLLLALVGSILGSADIQKLEMTTMAGRPEWRALNERKEVVELPLAIELHKFSIKEYPPKLMLIDNETGASLPQGKPATFLVEPGLGTGQLLDWTISVKKYLPYAASVPSGDTLRYVEFHSFGATNALYAKATNRKKGISREGWVSCGNFMFPYNAIKLDDKVSLIMPELEPQRFYSSVTVYLESMKVNDAIIEVNKPFEIDGWKIYQLSYDESKGRWSEVSVFQLVKDPWLPIVYTGILMMVIGAICMFTMAKKTKEDKV</sequence>
<evidence type="ECO:0000259" key="7">
    <source>
        <dbReference type="Pfam" id="PF05140"/>
    </source>
</evidence>
<keyword evidence="4 6" id="KW-1133">Transmembrane helix</keyword>
<protein>
    <submittedName>
        <fullName evidence="8">Respiratory nitrite reductase specific cytochrome c biogenesis protein NrfK /respiratory nitrite reductase specific cytochrome c biogenesis protein NrfL</fullName>
    </submittedName>
</protein>
<dbReference type="GO" id="GO:0016020">
    <property type="term" value="C:membrane"/>
    <property type="evidence" value="ECO:0007669"/>
    <property type="project" value="UniProtKB-SubCell"/>
</dbReference>
<evidence type="ECO:0000256" key="5">
    <source>
        <dbReference type="ARBA" id="ARBA00023136"/>
    </source>
</evidence>
<dbReference type="InterPro" id="IPR007816">
    <property type="entry name" value="ResB-like_domain"/>
</dbReference>
<evidence type="ECO:0000256" key="4">
    <source>
        <dbReference type="ARBA" id="ARBA00022989"/>
    </source>
</evidence>
<dbReference type="STRING" id="1297750.SAMN05444405_11393"/>
<gene>
    <name evidence="8" type="ORF">SAMN05444405_11393</name>
</gene>
<dbReference type="PANTHER" id="PTHR31566">
    <property type="entry name" value="CYTOCHROME C BIOGENESIS PROTEIN CCS1, CHLOROPLASTIC"/>
    <property type="match status" value="1"/>
</dbReference>
<feature type="transmembrane region" description="Helical" evidence="6">
    <location>
        <begin position="382"/>
        <end position="404"/>
    </location>
</feature>
<feature type="transmembrane region" description="Helical" evidence="6">
    <location>
        <begin position="113"/>
        <end position="134"/>
    </location>
</feature>
<dbReference type="GO" id="GO:0017004">
    <property type="term" value="P:cytochrome complex assembly"/>
    <property type="evidence" value="ECO:0007669"/>
    <property type="project" value="UniProtKB-KW"/>
</dbReference>
<keyword evidence="3" id="KW-0201">Cytochrome c-type biogenesis</keyword>
<keyword evidence="2 6" id="KW-0812">Transmembrane</keyword>
<dbReference type="AlphaFoldDB" id="A0A1M5EE12"/>